<protein>
    <submittedName>
        <fullName evidence="3">Terminase small subunit</fullName>
    </submittedName>
</protein>
<evidence type="ECO:0000256" key="1">
    <source>
        <dbReference type="ARBA" id="ARBA00022612"/>
    </source>
</evidence>
<name>A0A174SAJ9_9FIRM</name>
<accession>A0A174SAJ9</accession>
<evidence type="ECO:0000313" key="4">
    <source>
        <dbReference type="Proteomes" id="UP000095709"/>
    </source>
</evidence>
<dbReference type="InterPro" id="IPR038713">
    <property type="entry name" value="Terminase_Gp1_N_sf"/>
</dbReference>
<dbReference type="Proteomes" id="UP000095709">
    <property type="component" value="Unassembled WGS sequence"/>
</dbReference>
<keyword evidence="1" id="KW-1188">Viral release from host cell</keyword>
<dbReference type="EMBL" id="CZAL01000022">
    <property type="protein sequence ID" value="CUP92455.1"/>
    <property type="molecule type" value="Genomic_DNA"/>
</dbReference>
<organism evidence="3 4">
    <name type="scientific">Fusicatenibacter saccharivorans</name>
    <dbReference type="NCBI Taxonomy" id="1150298"/>
    <lineage>
        <taxon>Bacteria</taxon>
        <taxon>Bacillati</taxon>
        <taxon>Bacillota</taxon>
        <taxon>Clostridia</taxon>
        <taxon>Lachnospirales</taxon>
        <taxon>Lachnospiraceae</taxon>
        <taxon>Fusicatenibacter</taxon>
    </lineage>
</organism>
<evidence type="ECO:0000313" key="3">
    <source>
        <dbReference type="EMBL" id="CUP92455.1"/>
    </source>
</evidence>
<proteinExistence type="predicted"/>
<gene>
    <name evidence="3" type="ORF">ERS852498_03167</name>
</gene>
<dbReference type="PANTHER" id="PTHR41328:SF2">
    <property type="entry name" value="TERMINASE SMALL SUBUNIT"/>
    <property type="match status" value="1"/>
</dbReference>
<dbReference type="PANTHER" id="PTHR41328">
    <property type="entry name" value="TERMINASE SMALL SUBUNIT-RELATED"/>
    <property type="match status" value="1"/>
</dbReference>
<evidence type="ECO:0000256" key="2">
    <source>
        <dbReference type="ARBA" id="ARBA00023219"/>
    </source>
</evidence>
<dbReference type="AlphaFoldDB" id="A0A174SAJ9"/>
<dbReference type="InterPro" id="IPR005335">
    <property type="entry name" value="Terminase_ssu"/>
</dbReference>
<dbReference type="GO" id="GO:0051276">
    <property type="term" value="P:chromosome organization"/>
    <property type="evidence" value="ECO:0007669"/>
    <property type="project" value="InterPro"/>
</dbReference>
<dbReference type="Pfam" id="PF03592">
    <property type="entry name" value="Terminase_2"/>
    <property type="match status" value="1"/>
</dbReference>
<dbReference type="Gene3D" id="1.10.10.1400">
    <property type="entry name" value="Terminase, small subunit, N-terminal DNA-binding domain, HTH motif"/>
    <property type="match status" value="1"/>
</dbReference>
<sequence>MAKLTAKQQRFVEEYLIDLNATQAAIRAGYKAGNSQRASEIGNELLQKTPVSEAIQQAMAERSKRTGINQDRVIQELARIAFVNPQKVINSEDASIRADATEDDLACIQSVKVKTMDGEKGSSVEREVRLNDKMRALELLGKHLGMFKDKVELDTDMDLNITINYGEDDSG</sequence>
<dbReference type="InterPro" id="IPR052404">
    <property type="entry name" value="SPP1-like_terminase"/>
</dbReference>
<reference evidence="3 4" key="1">
    <citation type="submission" date="2015-09" db="EMBL/GenBank/DDBJ databases">
        <authorList>
            <consortium name="Pathogen Informatics"/>
        </authorList>
    </citation>
    <scope>NUCLEOTIDE SEQUENCE [LARGE SCALE GENOMIC DNA]</scope>
    <source>
        <strain evidence="3 4">2789STDY5834885</strain>
    </source>
</reference>
<keyword evidence="2" id="KW-0231">Viral genome packaging</keyword>